<reference evidence="4" key="1">
    <citation type="journal article" date="2022" name="New Phytol.">
        <title>Evolutionary transition to the ectomycorrhizal habit in the genomes of a hyperdiverse lineage of mushroom-forming fungi.</title>
        <authorList>
            <person name="Looney B."/>
            <person name="Miyauchi S."/>
            <person name="Morin E."/>
            <person name="Drula E."/>
            <person name="Courty P.E."/>
            <person name="Kohler A."/>
            <person name="Kuo A."/>
            <person name="LaButti K."/>
            <person name="Pangilinan J."/>
            <person name="Lipzen A."/>
            <person name="Riley R."/>
            <person name="Andreopoulos W."/>
            <person name="He G."/>
            <person name="Johnson J."/>
            <person name="Nolan M."/>
            <person name="Tritt A."/>
            <person name="Barry K.W."/>
            <person name="Grigoriev I.V."/>
            <person name="Nagy L.G."/>
            <person name="Hibbett D."/>
            <person name="Henrissat B."/>
            <person name="Matheny P.B."/>
            <person name="Labbe J."/>
            <person name="Martin F.M."/>
        </authorList>
    </citation>
    <scope>NUCLEOTIDE SEQUENCE</scope>
    <source>
        <strain evidence="4">BPL690</strain>
    </source>
</reference>
<dbReference type="PANTHER" id="PTHR31121:SF6">
    <property type="entry name" value="ALPHA-1,2 MANNOSYLTRANSFERASE KTR1"/>
    <property type="match status" value="1"/>
</dbReference>
<dbReference type="GO" id="GO:0016020">
    <property type="term" value="C:membrane"/>
    <property type="evidence" value="ECO:0007669"/>
    <property type="project" value="InterPro"/>
</dbReference>
<protein>
    <submittedName>
        <fullName evidence="4">Glycosyltransferase family 15 protein</fullName>
    </submittedName>
</protein>
<dbReference type="AlphaFoldDB" id="A0AAD4MBI2"/>
<proteinExistence type="inferred from homology"/>
<keyword evidence="2" id="KW-0808">Transferase</keyword>
<evidence type="ECO:0000313" key="5">
    <source>
        <dbReference type="Proteomes" id="UP001203297"/>
    </source>
</evidence>
<evidence type="ECO:0000256" key="2">
    <source>
        <dbReference type="ARBA" id="ARBA00022679"/>
    </source>
</evidence>
<accession>A0AAD4MBI2</accession>
<evidence type="ECO:0000256" key="3">
    <source>
        <dbReference type="PIRSR" id="PIRSR018153-1"/>
    </source>
</evidence>
<sequence>MQQIEDRFNKRARYPWTFLSDQSFSQDFRARTSAMTDSPTVFDVIPAEHWGPPAWINSTRAEQVRENMKLLRIPQGDSIRFRNLSRFNAGFLAKQEILRSRRPGAQYFCDFLEDPFQVMRDEGKIYAFNLAPFEMDQTVSTLWETVYDFIQEHNLHLHTGSNLARFVTKDDSYTLCYYDNNFEVVDMDFLRSSTYSTFFDYLDKKGGIFYERWGSGPILSIALSLFLPKEKLSFQQNIGYRFGDMQHCPNGNAYTTGRCACDPKDNFGESCPLLVITVIHKRRITRF</sequence>
<organism evidence="4 5">
    <name type="scientific">Multifurca ochricompacta</name>
    <dbReference type="NCBI Taxonomy" id="376703"/>
    <lineage>
        <taxon>Eukaryota</taxon>
        <taxon>Fungi</taxon>
        <taxon>Dikarya</taxon>
        <taxon>Basidiomycota</taxon>
        <taxon>Agaricomycotina</taxon>
        <taxon>Agaricomycetes</taxon>
        <taxon>Russulales</taxon>
        <taxon>Russulaceae</taxon>
        <taxon>Multifurca</taxon>
    </lineage>
</organism>
<dbReference type="GO" id="GO:0000032">
    <property type="term" value="P:cell wall mannoprotein biosynthetic process"/>
    <property type="evidence" value="ECO:0007669"/>
    <property type="project" value="TreeGrafter"/>
</dbReference>
<dbReference type="GO" id="GO:0000026">
    <property type="term" value="F:alpha-1,2-mannosyltransferase activity"/>
    <property type="evidence" value="ECO:0007669"/>
    <property type="project" value="TreeGrafter"/>
</dbReference>
<keyword evidence="5" id="KW-1185">Reference proteome</keyword>
<dbReference type="InterPro" id="IPR002685">
    <property type="entry name" value="Glyco_trans_15"/>
</dbReference>
<gene>
    <name evidence="4" type="ORF">B0F90DRAFT_772506</name>
</gene>
<comment type="similarity">
    <text evidence="1">Belongs to the glycosyltransferase 15 family.</text>
</comment>
<dbReference type="SUPFAM" id="SSF53448">
    <property type="entry name" value="Nucleotide-diphospho-sugar transferases"/>
    <property type="match status" value="1"/>
</dbReference>
<dbReference type="Proteomes" id="UP001203297">
    <property type="component" value="Unassembled WGS sequence"/>
</dbReference>
<dbReference type="Gene3D" id="3.90.550.10">
    <property type="entry name" value="Spore Coat Polysaccharide Biosynthesis Protein SpsA, Chain A"/>
    <property type="match status" value="1"/>
</dbReference>
<dbReference type="Pfam" id="PF01793">
    <property type="entry name" value="Glyco_transf_15"/>
    <property type="match status" value="1"/>
</dbReference>
<evidence type="ECO:0000256" key="1">
    <source>
        <dbReference type="ARBA" id="ARBA00007677"/>
    </source>
</evidence>
<dbReference type="PANTHER" id="PTHR31121">
    <property type="entry name" value="ALPHA-1,2 MANNOSYLTRANSFERASE KTR1"/>
    <property type="match status" value="1"/>
</dbReference>
<dbReference type="GO" id="GO:0006487">
    <property type="term" value="P:protein N-linked glycosylation"/>
    <property type="evidence" value="ECO:0007669"/>
    <property type="project" value="TreeGrafter"/>
</dbReference>
<dbReference type="EMBL" id="WTXG01000003">
    <property type="protein sequence ID" value="KAI0306563.1"/>
    <property type="molecule type" value="Genomic_DNA"/>
</dbReference>
<dbReference type="InterPro" id="IPR029044">
    <property type="entry name" value="Nucleotide-diphossugar_trans"/>
</dbReference>
<name>A0AAD4MBI2_9AGAM</name>
<dbReference type="GO" id="GO:0005794">
    <property type="term" value="C:Golgi apparatus"/>
    <property type="evidence" value="ECO:0007669"/>
    <property type="project" value="TreeGrafter"/>
</dbReference>
<feature type="active site" description="Nucleophile" evidence="3">
    <location>
        <position position="183"/>
    </location>
</feature>
<evidence type="ECO:0000313" key="4">
    <source>
        <dbReference type="EMBL" id="KAI0306563.1"/>
    </source>
</evidence>
<comment type="caution">
    <text evidence="4">The sequence shown here is derived from an EMBL/GenBank/DDBJ whole genome shotgun (WGS) entry which is preliminary data.</text>
</comment>
<dbReference type="PIRSF" id="PIRSF018153">
    <property type="entry name" value="Glyco_trans_15"/>
    <property type="match status" value="1"/>
</dbReference>